<organism evidence="1 2">
    <name type="scientific">Asticcacaulis currens</name>
    <dbReference type="NCBI Taxonomy" id="2984210"/>
    <lineage>
        <taxon>Bacteria</taxon>
        <taxon>Pseudomonadati</taxon>
        <taxon>Pseudomonadota</taxon>
        <taxon>Alphaproteobacteria</taxon>
        <taxon>Caulobacterales</taxon>
        <taxon>Caulobacteraceae</taxon>
        <taxon>Asticcacaulis</taxon>
    </lineage>
</organism>
<name>A0ABT5IEF0_9CAUL</name>
<gene>
    <name evidence="1" type="ORF">PQU94_08640</name>
</gene>
<dbReference type="SMART" id="SM01236">
    <property type="entry name" value="Haem_oxygenase_2"/>
    <property type="match status" value="1"/>
</dbReference>
<dbReference type="Pfam" id="PF14518">
    <property type="entry name" value="Haem_oxygenas_2"/>
    <property type="match status" value="1"/>
</dbReference>
<dbReference type="SUPFAM" id="SSF48613">
    <property type="entry name" value="Heme oxygenase-like"/>
    <property type="match status" value="1"/>
</dbReference>
<protein>
    <submittedName>
        <fullName evidence="1">Iron-containing redox enzyme family protein</fullName>
    </submittedName>
</protein>
<sequence>MTFYARLIRETQTEQQALFGVQQIRDGLTGRISLQTYIAYLTEAYHHVKHTVPLLKAARAGLDSRHHAFMAAFDDYIAEETGHEEWILNDIRNAGGDAEAVRHGQPSAATELMVAFVYDYIHRINPLGMFGMVFVLEGTSVQLATHGAEAVRATLGLKANCFSYLLSHGSLDLSHMAFFEGLMGQVDNPADQDAIIHVARRVFTLFADMFRSIPHLPAPQEVISHAL</sequence>
<dbReference type="EMBL" id="JAQQKW010000004">
    <property type="protein sequence ID" value="MDC7694347.1"/>
    <property type="molecule type" value="Genomic_DNA"/>
</dbReference>
<accession>A0ABT5IEF0</accession>
<proteinExistence type="predicted"/>
<dbReference type="InterPro" id="IPR016084">
    <property type="entry name" value="Haem_Oase-like_multi-hlx"/>
</dbReference>
<dbReference type="RefSeq" id="WP_272741059.1">
    <property type="nucleotide sequence ID" value="NZ_JAQQKW010000004.1"/>
</dbReference>
<dbReference type="Gene3D" id="1.20.910.10">
    <property type="entry name" value="Heme oxygenase-like"/>
    <property type="match status" value="1"/>
</dbReference>
<comment type="caution">
    <text evidence="1">The sequence shown here is derived from an EMBL/GenBank/DDBJ whole genome shotgun (WGS) entry which is preliminary data.</text>
</comment>
<evidence type="ECO:0000313" key="1">
    <source>
        <dbReference type="EMBL" id="MDC7694347.1"/>
    </source>
</evidence>
<evidence type="ECO:0000313" key="2">
    <source>
        <dbReference type="Proteomes" id="UP001216595"/>
    </source>
</evidence>
<reference evidence="1 2" key="1">
    <citation type="submission" date="2023-01" db="EMBL/GenBank/DDBJ databases">
        <title>Novel species of the genus Asticcacaulis isolated from rivers.</title>
        <authorList>
            <person name="Lu H."/>
        </authorList>
    </citation>
    <scope>NUCLEOTIDE SEQUENCE [LARGE SCALE GENOMIC DNA]</scope>
    <source>
        <strain evidence="1 2">DXS10W</strain>
    </source>
</reference>
<keyword evidence="2" id="KW-1185">Reference proteome</keyword>
<dbReference type="Proteomes" id="UP001216595">
    <property type="component" value="Unassembled WGS sequence"/>
</dbReference>